<gene>
    <name evidence="18" type="ORF">GCM10008101_18140</name>
</gene>
<keyword evidence="5 11" id="KW-0597">Phosphoprotein</keyword>
<dbReference type="CDD" id="cd00082">
    <property type="entry name" value="HisKA"/>
    <property type="match status" value="1"/>
</dbReference>
<comment type="caution">
    <text evidence="18">The sequence shown here is derived from an EMBL/GenBank/DDBJ whole genome shotgun (WGS) entry which is preliminary data.</text>
</comment>
<dbReference type="SUPFAM" id="SSF52172">
    <property type="entry name" value="CheY-like"/>
    <property type="match status" value="1"/>
</dbReference>
<dbReference type="InterPro" id="IPR003661">
    <property type="entry name" value="HisK_dim/P_dom"/>
</dbReference>
<dbReference type="Pfam" id="PF00072">
    <property type="entry name" value="Response_reg"/>
    <property type="match status" value="1"/>
</dbReference>
<keyword evidence="7 13" id="KW-0812">Transmembrane</keyword>
<keyword evidence="4" id="KW-1003">Cell membrane</keyword>
<dbReference type="SMART" id="SM00387">
    <property type="entry name" value="HATPase_c"/>
    <property type="match status" value="1"/>
</dbReference>
<feature type="domain" description="PAC" evidence="17">
    <location>
        <begin position="770"/>
        <end position="822"/>
    </location>
</feature>
<feature type="transmembrane region" description="Helical" evidence="13">
    <location>
        <begin position="103"/>
        <end position="130"/>
    </location>
</feature>
<dbReference type="EC" id="2.7.13.3" evidence="3"/>
<dbReference type="SUPFAM" id="SSF55781">
    <property type="entry name" value="GAF domain-like"/>
    <property type="match status" value="1"/>
</dbReference>
<dbReference type="InterPro" id="IPR036097">
    <property type="entry name" value="HisK_dim/P_sf"/>
</dbReference>
<evidence type="ECO:0000313" key="18">
    <source>
        <dbReference type="EMBL" id="GGZ64777.1"/>
    </source>
</evidence>
<dbReference type="PRINTS" id="PR00344">
    <property type="entry name" value="BCTRLSENSOR"/>
</dbReference>
<dbReference type="InterPro" id="IPR000014">
    <property type="entry name" value="PAS"/>
</dbReference>
<dbReference type="InterPro" id="IPR013655">
    <property type="entry name" value="PAS_fold_3"/>
</dbReference>
<dbReference type="InterPro" id="IPR013767">
    <property type="entry name" value="PAS_fold"/>
</dbReference>
<dbReference type="SMART" id="SM00448">
    <property type="entry name" value="REC"/>
    <property type="match status" value="1"/>
</dbReference>
<name>A0ABQ3C1W2_9GAMM</name>
<dbReference type="Pfam" id="PF08447">
    <property type="entry name" value="PAS_3"/>
    <property type="match status" value="2"/>
</dbReference>
<feature type="domain" description="PAC" evidence="17">
    <location>
        <begin position="478"/>
        <end position="532"/>
    </location>
</feature>
<dbReference type="InterPro" id="IPR036890">
    <property type="entry name" value="HATPase_C_sf"/>
</dbReference>
<keyword evidence="10 13" id="KW-0472">Membrane</keyword>
<evidence type="ECO:0000256" key="7">
    <source>
        <dbReference type="ARBA" id="ARBA00022692"/>
    </source>
</evidence>
<evidence type="ECO:0000313" key="19">
    <source>
        <dbReference type="Proteomes" id="UP000643403"/>
    </source>
</evidence>
<keyword evidence="6" id="KW-0808">Transferase</keyword>
<dbReference type="InterPro" id="IPR005467">
    <property type="entry name" value="His_kinase_dom"/>
</dbReference>
<feature type="transmembrane region" description="Helical" evidence="13">
    <location>
        <begin position="174"/>
        <end position="194"/>
    </location>
</feature>
<dbReference type="CDD" id="cd17580">
    <property type="entry name" value="REC_2_DhkD-like"/>
    <property type="match status" value="1"/>
</dbReference>
<sequence length="1185" mass="129404">MAVTLALTIAYALLAAFGLRWALAQGIASPTWPAAGVALAVLVMAGPRHAPAIVLGYVLAALFGGSPQPSWVIATVAVGNMLSALGAWWVLRRLHFAPRFEAFRDFVVFVGAATLASTIASTIGAVAIGLASPAGTPSVLMWAHWFLGDFTGVLVVGTLVLAWANAGWQRPLRWWFELTACLATLGLICSHVFLGNGVRAYTFLIFMPLIWAALSLRLRGATVACLVTAAFGVAGTTLGLGQFGGLGLHARYIDLQMFVAVSTVATLVLAVVADERRAQRALMASEARLRLALEASDTGLWKFDLRSDALTFSPECWRITGLDTRLVEATREGIRRLLHPDDADHVRQAFLDALAHHSLFESEFRIIRPDGVLWLQARGRASFDDDGRPKTMLGTITDVTAHRRDERRLAEQARLLDLTSDAILIRDLDGRITYWNDGSVRLYGYTREQAVGRDAAELLGTRAPLTPRELDALLLRDERWEGEVVDRRQDGEARIIQSRWVLTRDAAGEPHSVMQTHTDITDRKRAERAAAVLAELDQCIARAAGADEVAETGLALLGRHLGLQRCVLSDIDTEQARVRRLHEWTDGAPRGGGGHDAREFFSSEFGILLANGEAVAIRDLRNDPLAAPAVVAQLPPGMLALAAMPYVIEGRFAGFLLVGGAAPRDWRSDEVQLLREVVARLWPAIERARSIAALRESEVRFRQLADTAPIMIWVGEADGRCSYVSRRWTEFTGRLPEAELGEGWKDVMHPDDVPAYMAGFEEAAREQRPFAWEYRGLRWDGAWRWLHVTARPRFGAGSEFLGYIGAVMDVTERREAEEALREADRRKDEFLATLAHELRNPLSPIRTGLHVLNLTDDAETARRTRQMMERQLGHMVRLIDDLLDVSRITSGKVVLQRDRISLQDAALAAIESARPVVESARHRLTVELPEAPLWIDADPTRIAQVMGNLLTNAAKYTPDGGEISLRVYECEAAACVSVTDTGLGIPPEALGEVFGMFAQVNRTLDRAQGGLGIGLALARRLVEMHGGSITADSAGLGRGSTFTVRLPLSFDAPDADTPANALSSTGMRRRVLVVDDNQDAASTLAMMLELEGHATCIAFSAHDGLRLAANFGPDIAFLDIGMPGMNGYELAVALRRLPGLARMRLVAVSGWGGDEDKRRSAEAGFDQHLTKPVSIDAVQKAMADV</sequence>
<dbReference type="Pfam" id="PF00512">
    <property type="entry name" value="HisKA"/>
    <property type="match status" value="1"/>
</dbReference>
<evidence type="ECO:0000256" key="1">
    <source>
        <dbReference type="ARBA" id="ARBA00000085"/>
    </source>
</evidence>
<feature type="transmembrane region" description="Helical" evidence="13">
    <location>
        <begin position="200"/>
        <end position="216"/>
    </location>
</feature>
<feature type="transmembrane region" description="Helical" evidence="13">
    <location>
        <begin position="71"/>
        <end position="91"/>
    </location>
</feature>
<keyword evidence="12" id="KW-0175">Coiled coil</keyword>
<evidence type="ECO:0000256" key="4">
    <source>
        <dbReference type="ARBA" id="ARBA00022475"/>
    </source>
</evidence>
<dbReference type="InterPro" id="IPR004358">
    <property type="entry name" value="Sig_transdc_His_kin-like_C"/>
</dbReference>
<dbReference type="EMBL" id="BMXY01000002">
    <property type="protein sequence ID" value="GGZ64777.1"/>
    <property type="molecule type" value="Genomic_DNA"/>
</dbReference>
<feature type="transmembrane region" description="Helical" evidence="13">
    <location>
        <begin position="223"/>
        <end position="243"/>
    </location>
</feature>
<dbReference type="InterPro" id="IPR001610">
    <property type="entry name" value="PAC"/>
</dbReference>
<evidence type="ECO:0000256" key="13">
    <source>
        <dbReference type="SAM" id="Phobius"/>
    </source>
</evidence>
<dbReference type="InterPro" id="IPR011006">
    <property type="entry name" value="CheY-like_superfamily"/>
</dbReference>
<evidence type="ECO:0000256" key="6">
    <source>
        <dbReference type="ARBA" id="ARBA00022679"/>
    </source>
</evidence>
<evidence type="ECO:0000256" key="12">
    <source>
        <dbReference type="SAM" id="Coils"/>
    </source>
</evidence>
<evidence type="ECO:0000256" key="10">
    <source>
        <dbReference type="ARBA" id="ARBA00023136"/>
    </source>
</evidence>
<evidence type="ECO:0000256" key="9">
    <source>
        <dbReference type="ARBA" id="ARBA00022989"/>
    </source>
</evidence>
<reference evidence="19" key="1">
    <citation type="journal article" date="2019" name="Int. J. Syst. Evol. Microbiol.">
        <title>The Global Catalogue of Microorganisms (GCM) 10K type strain sequencing project: providing services to taxonomists for standard genome sequencing and annotation.</title>
        <authorList>
            <consortium name="The Broad Institute Genomics Platform"/>
            <consortium name="The Broad Institute Genome Sequencing Center for Infectious Disease"/>
            <person name="Wu L."/>
            <person name="Ma J."/>
        </authorList>
    </citation>
    <scope>NUCLEOTIDE SEQUENCE [LARGE SCALE GENOMIC DNA]</scope>
    <source>
        <strain evidence="19">KCTC 22558</strain>
    </source>
</reference>
<dbReference type="Gene3D" id="3.40.50.2300">
    <property type="match status" value="1"/>
</dbReference>
<dbReference type="InterPro" id="IPR003018">
    <property type="entry name" value="GAF"/>
</dbReference>
<evidence type="ECO:0000256" key="2">
    <source>
        <dbReference type="ARBA" id="ARBA00004651"/>
    </source>
</evidence>
<dbReference type="Pfam" id="PF05231">
    <property type="entry name" value="MASE1"/>
    <property type="match status" value="1"/>
</dbReference>
<dbReference type="Pfam" id="PF01590">
    <property type="entry name" value="GAF"/>
    <property type="match status" value="1"/>
</dbReference>
<dbReference type="InterPro" id="IPR001789">
    <property type="entry name" value="Sig_transdc_resp-reg_receiver"/>
</dbReference>
<dbReference type="PROSITE" id="PS50110">
    <property type="entry name" value="RESPONSE_REGULATORY"/>
    <property type="match status" value="1"/>
</dbReference>
<dbReference type="InterPro" id="IPR003594">
    <property type="entry name" value="HATPase_dom"/>
</dbReference>
<dbReference type="InterPro" id="IPR000700">
    <property type="entry name" value="PAS-assoc_C"/>
</dbReference>
<dbReference type="SMART" id="SM00091">
    <property type="entry name" value="PAS"/>
    <property type="match status" value="3"/>
</dbReference>
<dbReference type="SMART" id="SM00388">
    <property type="entry name" value="HisKA"/>
    <property type="match status" value="1"/>
</dbReference>
<feature type="coiled-coil region" evidence="12">
    <location>
        <begin position="813"/>
        <end position="871"/>
    </location>
</feature>
<dbReference type="Gene3D" id="3.30.450.20">
    <property type="entry name" value="PAS domain"/>
    <property type="match status" value="3"/>
</dbReference>
<evidence type="ECO:0000256" key="11">
    <source>
        <dbReference type="PROSITE-ProRule" id="PRU00169"/>
    </source>
</evidence>
<dbReference type="Pfam" id="PF00989">
    <property type="entry name" value="PAS"/>
    <property type="match status" value="1"/>
</dbReference>
<dbReference type="PROSITE" id="PS50113">
    <property type="entry name" value="PAC"/>
    <property type="match status" value="3"/>
</dbReference>
<dbReference type="InterPro" id="IPR007895">
    <property type="entry name" value="MASE1"/>
</dbReference>
<dbReference type="NCBIfam" id="TIGR00229">
    <property type="entry name" value="sensory_box"/>
    <property type="match status" value="3"/>
</dbReference>
<dbReference type="Gene3D" id="3.30.565.10">
    <property type="entry name" value="Histidine kinase-like ATPase, C-terminal domain"/>
    <property type="match status" value="1"/>
</dbReference>
<comment type="subcellular location">
    <subcellularLocation>
        <location evidence="2">Cell membrane</location>
        <topology evidence="2">Multi-pass membrane protein</topology>
    </subcellularLocation>
</comment>
<accession>A0ABQ3C1W2</accession>
<feature type="domain" description="PAS" evidence="16">
    <location>
        <begin position="408"/>
        <end position="453"/>
    </location>
</feature>
<evidence type="ECO:0000259" key="17">
    <source>
        <dbReference type="PROSITE" id="PS50113"/>
    </source>
</evidence>
<dbReference type="CDD" id="cd00130">
    <property type="entry name" value="PAS"/>
    <property type="match status" value="3"/>
</dbReference>
<evidence type="ECO:0000259" key="15">
    <source>
        <dbReference type="PROSITE" id="PS50110"/>
    </source>
</evidence>
<dbReference type="PROSITE" id="PS50109">
    <property type="entry name" value="HIS_KIN"/>
    <property type="match status" value="1"/>
</dbReference>
<dbReference type="SUPFAM" id="SSF47384">
    <property type="entry name" value="Homodimeric domain of signal transducing histidine kinase"/>
    <property type="match status" value="1"/>
</dbReference>
<feature type="domain" description="Response regulatory" evidence="15">
    <location>
        <begin position="1070"/>
        <end position="1185"/>
    </location>
</feature>
<feature type="domain" description="PAC" evidence="17">
    <location>
        <begin position="360"/>
        <end position="411"/>
    </location>
</feature>
<dbReference type="SMART" id="SM00086">
    <property type="entry name" value="PAC"/>
    <property type="match status" value="3"/>
</dbReference>
<evidence type="ECO:0000259" key="16">
    <source>
        <dbReference type="PROSITE" id="PS50112"/>
    </source>
</evidence>
<dbReference type="PROSITE" id="PS50112">
    <property type="entry name" value="PAS"/>
    <property type="match status" value="3"/>
</dbReference>
<feature type="transmembrane region" description="Helical" evidence="13">
    <location>
        <begin position="255"/>
        <end position="273"/>
    </location>
</feature>
<dbReference type="Gene3D" id="1.10.287.130">
    <property type="match status" value="1"/>
</dbReference>
<dbReference type="InterPro" id="IPR035965">
    <property type="entry name" value="PAS-like_dom_sf"/>
</dbReference>
<dbReference type="SUPFAM" id="SSF55785">
    <property type="entry name" value="PYP-like sensor domain (PAS domain)"/>
    <property type="match status" value="3"/>
</dbReference>
<dbReference type="Pfam" id="PF02518">
    <property type="entry name" value="HATPase_c"/>
    <property type="match status" value="1"/>
</dbReference>
<feature type="domain" description="PAS" evidence="16">
    <location>
        <begin position="697"/>
        <end position="767"/>
    </location>
</feature>
<evidence type="ECO:0000256" key="5">
    <source>
        <dbReference type="ARBA" id="ARBA00022553"/>
    </source>
</evidence>
<dbReference type="Gene3D" id="3.30.450.40">
    <property type="match status" value="1"/>
</dbReference>
<organism evidence="18 19">
    <name type="scientific">Cognatilysobacter xinjiangensis</name>
    <dbReference type="NCBI Taxonomy" id="546892"/>
    <lineage>
        <taxon>Bacteria</taxon>
        <taxon>Pseudomonadati</taxon>
        <taxon>Pseudomonadota</taxon>
        <taxon>Gammaproteobacteria</taxon>
        <taxon>Lysobacterales</taxon>
        <taxon>Lysobacteraceae</taxon>
        <taxon>Cognatilysobacter</taxon>
    </lineage>
</organism>
<feature type="domain" description="Histidine kinase" evidence="14">
    <location>
        <begin position="833"/>
        <end position="1050"/>
    </location>
</feature>
<protein>
    <recommendedName>
        <fullName evidence="3">histidine kinase</fullName>
        <ecNumber evidence="3">2.7.13.3</ecNumber>
    </recommendedName>
</protein>
<dbReference type="Proteomes" id="UP000643403">
    <property type="component" value="Unassembled WGS sequence"/>
</dbReference>
<proteinExistence type="predicted"/>
<dbReference type="PANTHER" id="PTHR43047">
    <property type="entry name" value="TWO-COMPONENT HISTIDINE PROTEIN KINASE"/>
    <property type="match status" value="1"/>
</dbReference>
<feature type="modified residue" description="4-aspartylphosphate" evidence="11">
    <location>
        <position position="1119"/>
    </location>
</feature>
<dbReference type="InterPro" id="IPR029016">
    <property type="entry name" value="GAF-like_dom_sf"/>
</dbReference>
<comment type="catalytic activity">
    <reaction evidence="1">
        <text>ATP + protein L-histidine = ADP + protein N-phospho-L-histidine.</text>
        <dbReference type="EC" id="2.7.13.3"/>
    </reaction>
</comment>
<dbReference type="SUPFAM" id="SSF55874">
    <property type="entry name" value="ATPase domain of HSP90 chaperone/DNA topoisomerase II/histidine kinase"/>
    <property type="match status" value="1"/>
</dbReference>
<feature type="transmembrane region" description="Helical" evidence="13">
    <location>
        <begin position="142"/>
        <end position="162"/>
    </location>
</feature>
<dbReference type="PANTHER" id="PTHR43047:SF72">
    <property type="entry name" value="OSMOSENSING HISTIDINE PROTEIN KINASE SLN1"/>
    <property type="match status" value="1"/>
</dbReference>
<evidence type="ECO:0000256" key="3">
    <source>
        <dbReference type="ARBA" id="ARBA00012438"/>
    </source>
</evidence>
<keyword evidence="9 13" id="KW-1133">Transmembrane helix</keyword>
<keyword evidence="19" id="KW-1185">Reference proteome</keyword>
<keyword evidence="8" id="KW-0418">Kinase</keyword>
<dbReference type="SMART" id="SM00065">
    <property type="entry name" value="GAF"/>
    <property type="match status" value="1"/>
</dbReference>
<evidence type="ECO:0000256" key="8">
    <source>
        <dbReference type="ARBA" id="ARBA00022777"/>
    </source>
</evidence>
<evidence type="ECO:0000259" key="14">
    <source>
        <dbReference type="PROSITE" id="PS50109"/>
    </source>
</evidence>
<feature type="domain" description="PAS" evidence="16">
    <location>
        <begin position="285"/>
        <end position="357"/>
    </location>
</feature>